<protein>
    <submittedName>
        <fullName evidence="2">Uncharacterized protein</fullName>
    </submittedName>
</protein>
<dbReference type="AlphaFoldDB" id="A0A9W6DRW8"/>
<evidence type="ECO:0000313" key="3">
    <source>
        <dbReference type="Proteomes" id="UP001143548"/>
    </source>
</evidence>
<comment type="caution">
    <text evidence="2">The sequence shown here is derived from an EMBL/GenBank/DDBJ whole genome shotgun (WGS) entry which is preliminary data.</text>
</comment>
<feature type="compositionally biased region" description="Low complexity" evidence="1">
    <location>
        <begin position="127"/>
        <end position="160"/>
    </location>
</feature>
<evidence type="ECO:0000313" key="2">
    <source>
        <dbReference type="EMBL" id="GKZ25236.1"/>
    </source>
</evidence>
<sequence length="357" mass="38309">MSIQDSDGESSISSQPRSKTPKHTFPLAHPPPKSSPCLRLTPRLLLQVQQLSTTTSKPIRQRVLPILEIYQPPRLGKSLPKCPRKLHGRDLYILQSDAYTSDITQPSSSSSSSTNYPIAAGVIYNNTNTNTKKSTQSQGNTSTNPSEGTESTTTTSSNDEIYLPTTQQTWSATRTSRNGYRFILRQPKTSSHGETVVVEWRRKTKPTAPGAGAPGVVPRRPRTASASASAASGSTDSDQHTLNTNTSTFSTTTENNNGNPCEEDNDPTISADANPRFVLCVSAIGAGGGATTTTTTADQRVIRRSGLAGLEKKGVKVGGWDAKQVRFLEEVGLGVGEEVVTLILTLGVYVGWGEGWF</sequence>
<dbReference type="EMBL" id="BROQ01000106">
    <property type="protein sequence ID" value="GKZ25236.1"/>
    <property type="molecule type" value="Genomic_DNA"/>
</dbReference>
<name>A0A9W6DRW8_9EURO</name>
<organism evidence="2 3">
    <name type="scientific">Aspergillus brasiliensis</name>
    <dbReference type="NCBI Taxonomy" id="319629"/>
    <lineage>
        <taxon>Eukaryota</taxon>
        <taxon>Fungi</taxon>
        <taxon>Dikarya</taxon>
        <taxon>Ascomycota</taxon>
        <taxon>Pezizomycotina</taxon>
        <taxon>Eurotiomycetes</taxon>
        <taxon>Eurotiomycetidae</taxon>
        <taxon>Eurotiales</taxon>
        <taxon>Aspergillaceae</taxon>
        <taxon>Aspergillus</taxon>
        <taxon>Aspergillus subgen. Circumdati</taxon>
    </lineage>
</organism>
<accession>A0A9W6DRW8</accession>
<feature type="region of interest" description="Disordered" evidence="1">
    <location>
        <begin position="127"/>
        <end position="173"/>
    </location>
</feature>
<dbReference type="Proteomes" id="UP001143548">
    <property type="component" value="Unassembled WGS sequence"/>
</dbReference>
<feature type="region of interest" description="Disordered" evidence="1">
    <location>
        <begin position="1"/>
        <end position="36"/>
    </location>
</feature>
<proteinExistence type="predicted"/>
<feature type="region of interest" description="Disordered" evidence="1">
    <location>
        <begin position="201"/>
        <end position="269"/>
    </location>
</feature>
<feature type="compositionally biased region" description="Polar residues" evidence="1">
    <location>
        <begin position="1"/>
        <end position="18"/>
    </location>
</feature>
<reference evidence="2" key="1">
    <citation type="submission" date="2022-07" db="EMBL/GenBank/DDBJ databases">
        <title>Taxonomy of Aspergillus series Nigri: significant species reduction supported by multi-species coalescent approaches.</title>
        <authorList>
            <person name="Bian C."/>
            <person name="Kusuya Y."/>
            <person name="Sklenar F."/>
            <person name="D'hooge E."/>
            <person name="Yaguchi T."/>
            <person name="Takahashi H."/>
            <person name="Hubka V."/>
        </authorList>
    </citation>
    <scope>NUCLEOTIDE SEQUENCE</scope>
    <source>
        <strain evidence="2">CBS 733.88</strain>
    </source>
</reference>
<feature type="compositionally biased region" description="Polar residues" evidence="1">
    <location>
        <begin position="164"/>
        <end position="173"/>
    </location>
</feature>
<gene>
    <name evidence="2" type="ORF">AbraCBS73388_000696</name>
</gene>
<feature type="compositionally biased region" description="Low complexity" evidence="1">
    <location>
        <begin position="241"/>
        <end position="259"/>
    </location>
</feature>
<feature type="compositionally biased region" description="Low complexity" evidence="1">
    <location>
        <begin position="224"/>
        <end position="234"/>
    </location>
</feature>
<evidence type="ECO:0000256" key="1">
    <source>
        <dbReference type="SAM" id="MobiDB-lite"/>
    </source>
</evidence>